<dbReference type="Proteomes" id="UP000626092">
    <property type="component" value="Unassembled WGS sequence"/>
</dbReference>
<comment type="caution">
    <text evidence="2">The sequence shown here is derived from an EMBL/GenBank/DDBJ whole genome shotgun (WGS) entry which is preliminary data.</text>
</comment>
<feature type="compositionally biased region" description="Polar residues" evidence="1">
    <location>
        <begin position="33"/>
        <end position="47"/>
    </location>
</feature>
<evidence type="ECO:0000313" key="2">
    <source>
        <dbReference type="EMBL" id="KAF7112985.1"/>
    </source>
</evidence>
<evidence type="ECO:0000256" key="1">
    <source>
        <dbReference type="SAM" id="MobiDB-lite"/>
    </source>
</evidence>
<name>A0A834L4D8_RHOSS</name>
<sequence>MKAASWPLVSKKSSKPSDSPPSDQNSHGFIAATSDQISSESVSSKPTTPLDIFKEQVVEFMRRLRALDSKMPSEIRTIVSKEPVLNLVQECHSIVEDEFEKEFSRLENQYYAELAEQHINEEHDDGMNESDTFALQGHLYEERVLQILNNKAEVVVVPKLKLSLSFSCGVSLSIEDIVSDGEEEIQTPGHMFEIKMC</sequence>
<dbReference type="OrthoDB" id="1653177at2759"/>
<gene>
    <name evidence="2" type="ORF">RHSIM_RhsimUnG0171900</name>
</gene>
<reference evidence="2" key="1">
    <citation type="submission" date="2019-11" db="EMBL/GenBank/DDBJ databases">
        <authorList>
            <person name="Liu Y."/>
            <person name="Hou J."/>
            <person name="Li T.-Q."/>
            <person name="Guan C.-H."/>
            <person name="Wu X."/>
            <person name="Wu H.-Z."/>
            <person name="Ling F."/>
            <person name="Zhang R."/>
            <person name="Shi X.-G."/>
            <person name="Ren J.-P."/>
            <person name="Chen E.-F."/>
            <person name="Sun J.-M."/>
        </authorList>
    </citation>
    <scope>NUCLEOTIDE SEQUENCE</scope>
    <source>
        <strain evidence="2">Adult_tree_wgs_1</strain>
        <tissue evidence="2">Leaves</tissue>
    </source>
</reference>
<evidence type="ECO:0000313" key="3">
    <source>
        <dbReference type="Proteomes" id="UP000626092"/>
    </source>
</evidence>
<protein>
    <submittedName>
        <fullName evidence="2">Uncharacterized protein</fullName>
    </submittedName>
</protein>
<accession>A0A834L4D8</accession>
<feature type="region of interest" description="Disordered" evidence="1">
    <location>
        <begin position="1"/>
        <end position="47"/>
    </location>
</feature>
<dbReference type="EMBL" id="WJXA01000389">
    <property type="protein sequence ID" value="KAF7112985.1"/>
    <property type="molecule type" value="Genomic_DNA"/>
</dbReference>
<keyword evidence="3" id="KW-1185">Reference proteome</keyword>
<organism evidence="2 3">
    <name type="scientific">Rhododendron simsii</name>
    <name type="common">Sims's rhododendron</name>
    <dbReference type="NCBI Taxonomy" id="118357"/>
    <lineage>
        <taxon>Eukaryota</taxon>
        <taxon>Viridiplantae</taxon>
        <taxon>Streptophyta</taxon>
        <taxon>Embryophyta</taxon>
        <taxon>Tracheophyta</taxon>
        <taxon>Spermatophyta</taxon>
        <taxon>Magnoliopsida</taxon>
        <taxon>eudicotyledons</taxon>
        <taxon>Gunneridae</taxon>
        <taxon>Pentapetalae</taxon>
        <taxon>asterids</taxon>
        <taxon>Ericales</taxon>
        <taxon>Ericaceae</taxon>
        <taxon>Ericoideae</taxon>
        <taxon>Rhodoreae</taxon>
        <taxon>Rhododendron</taxon>
    </lineage>
</organism>
<dbReference type="AlphaFoldDB" id="A0A834L4D8"/>
<proteinExistence type="predicted"/>